<evidence type="ECO:0000256" key="6">
    <source>
        <dbReference type="ARBA" id="ARBA00022723"/>
    </source>
</evidence>
<dbReference type="Gene3D" id="3.90.1520.10">
    <property type="entry name" value="H-NOX domain"/>
    <property type="match status" value="1"/>
</dbReference>
<dbReference type="GO" id="GO:0070482">
    <property type="term" value="P:response to oxygen levels"/>
    <property type="evidence" value="ECO:0007669"/>
    <property type="project" value="TreeGrafter"/>
</dbReference>
<evidence type="ECO:0000256" key="17">
    <source>
        <dbReference type="SAM" id="MobiDB-lite"/>
    </source>
</evidence>
<dbReference type="GO" id="GO:0005525">
    <property type="term" value="F:GTP binding"/>
    <property type="evidence" value="ECO:0007669"/>
    <property type="project" value="UniProtKB-KW"/>
</dbReference>
<dbReference type="GO" id="GO:0046872">
    <property type="term" value="F:metal ion binding"/>
    <property type="evidence" value="ECO:0007669"/>
    <property type="project" value="UniProtKB-KW"/>
</dbReference>
<dbReference type="Pfam" id="PF07700">
    <property type="entry name" value="HNOB"/>
    <property type="match status" value="1"/>
</dbReference>
<evidence type="ECO:0000256" key="7">
    <source>
        <dbReference type="ARBA" id="ARBA00022741"/>
    </source>
</evidence>
<dbReference type="CDD" id="cd07302">
    <property type="entry name" value="CHD"/>
    <property type="match status" value="1"/>
</dbReference>
<dbReference type="Gene3D" id="3.30.70.1230">
    <property type="entry name" value="Nucleotide cyclase"/>
    <property type="match status" value="1"/>
</dbReference>
<comment type="similarity">
    <text evidence="16">Belongs to the adenylyl cyclase class-4/guanylyl cyclase family.</text>
</comment>
<dbReference type="FunFam" id="3.30.450.260:FF:000002">
    <property type="entry name" value="guanylate cyclase soluble subunit alpha-2"/>
    <property type="match status" value="1"/>
</dbReference>
<evidence type="ECO:0000256" key="11">
    <source>
        <dbReference type="ARBA" id="ARBA00023293"/>
    </source>
</evidence>
<keyword evidence="7" id="KW-0547">Nucleotide-binding</keyword>
<dbReference type="EMBL" id="HAAD01004164">
    <property type="protein sequence ID" value="CDG70396.1"/>
    <property type="molecule type" value="mRNA"/>
</dbReference>
<accession>T2ME77</accession>
<dbReference type="Pfam" id="PF00211">
    <property type="entry name" value="Guanylate_cyc"/>
    <property type="match status" value="1"/>
</dbReference>
<feature type="region of interest" description="Disordered" evidence="17">
    <location>
        <begin position="612"/>
        <end position="634"/>
    </location>
</feature>
<evidence type="ECO:0000256" key="9">
    <source>
        <dbReference type="ARBA" id="ARBA00023134"/>
    </source>
</evidence>
<comment type="cofactor">
    <cofactor evidence="1">
        <name>heme</name>
        <dbReference type="ChEBI" id="CHEBI:30413"/>
    </cofactor>
</comment>
<evidence type="ECO:0000256" key="8">
    <source>
        <dbReference type="ARBA" id="ARBA00023004"/>
    </source>
</evidence>
<dbReference type="PANTHER" id="PTHR45655:SF2">
    <property type="entry name" value="GUANYLATE CYCLASE SOLUBLE SUBUNIT BETA-1"/>
    <property type="match status" value="1"/>
</dbReference>
<dbReference type="AlphaFoldDB" id="T2ME77"/>
<evidence type="ECO:0000256" key="4">
    <source>
        <dbReference type="ARBA" id="ARBA00022490"/>
    </source>
</evidence>
<feature type="compositionally biased region" description="Polar residues" evidence="17">
    <location>
        <begin position="613"/>
        <end position="634"/>
    </location>
</feature>
<evidence type="ECO:0000259" key="18">
    <source>
        <dbReference type="PROSITE" id="PS50125"/>
    </source>
</evidence>
<dbReference type="InterPro" id="IPR011644">
    <property type="entry name" value="Heme_NO-bd"/>
</dbReference>
<organism evidence="19">
    <name type="scientific">Hydra vulgaris</name>
    <name type="common">Hydra</name>
    <name type="synonym">Hydra attenuata</name>
    <dbReference type="NCBI Taxonomy" id="6087"/>
    <lineage>
        <taxon>Eukaryota</taxon>
        <taxon>Metazoa</taxon>
        <taxon>Cnidaria</taxon>
        <taxon>Hydrozoa</taxon>
        <taxon>Hydroidolina</taxon>
        <taxon>Anthoathecata</taxon>
        <taxon>Aplanulata</taxon>
        <taxon>Hydridae</taxon>
        <taxon>Hydra</taxon>
    </lineage>
</organism>
<evidence type="ECO:0000256" key="5">
    <source>
        <dbReference type="ARBA" id="ARBA00022617"/>
    </source>
</evidence>
<dbReference type="FunFam" id="3.30.70.1230:FF:000005">
    <property type="entry name" value="Guanylate cyclase soluble subunit beta-1"/>
    <property type="match status" value="1"/>
</dbReference>
<keyword evidence="8" id="KW-0408">Iron</keyword>
<dbReference type="InterPro" id="IPR038158">
    <property type="entry name" value="H-NOX_domain_sf"/>
</dbReference>
<dbReference type="GO" id="GO:0008074">
    <property type="term" value="C:guanylate cyclase complex, soluble"/>
    <property type="evidence" value="ECO:0007669"/>
    <property type="project" value="TreeGrafter"/>
</dbReference>
<dbReference type="SUPFAM" id="SSF111126">
    <property type="entry name" value="Ligand-binding domain in the NO signalling and Golgi transport"/>
    <property type="match status" value="1"/>
</dbReference>
<dbReference type="EC" id="4.6.1.2" evidence="3"/>
<dbReference type="InterPro" id="IPR011645">
    <property type="entry name" value="HNOB_dom_associated"/>
</dbReference>
<sequence length="723" mass="81615">MEAGVFEDSFDEKMVYDDNMIFEIIDAACEILDLEEEELHEEFGECYFSYCLASSHGKLLKALGGSLYDFLSNIDSLHDHLCASYAGIKIPTFRVKPDASSRSISVNYYSDRNDFEYVTKGIIKAAAKILFKLEVDIETVYDADSIKFLITTNDFDECHLMFPKLIESSRDLIPRANEAKVSPFEFSKVFPFHMLFDRNMTLLQVGSTLKRILKDINTTKDAKITSFFQLTRPQIKFDFESIYSRINNAFVLTFQNNVVKQSVATLQANNEINTRRANLRLKGEMIYLEERDQMLYLCSPSVSNIEDMRNKGLCLSDIPIHDATRDLVLLSENLQKQRELMQQLHIVSDHLFKINTELEEEMHLYDRLLFSVLPPSIAKDLQESRPVSTERFSSVTLMFSGIVNFSDLCEEMECLDIVNMLNSLYVKFDTLVDFMTSYVYKVETVGDKYMTASGLPERCSNHPQVICTLALDMLDVSKEIRIKEKRIQVTFGIHSGEVVAGVIGQRTPRYCLFGNAVNLTSRTESTGIKGKINVTEETYKLLQQAGTLDMYDFERRGQVSMKGKSEPMTTYILSRQECLGSNNPMVFMVESASMQSSSSLLTSSGAGGGAFTLNRTGVTSGRKSRNSSVISSRFNTPGVSRTVSRFATPFRSRCNSAMSSVANLNPNHLPSPANSEFEFDEEVGFPSFGSNSSHLSVPHSLCLSPQIRSPRMRSQNIDTTLQE</sequence>
<dbReference type="PROSITE" id="PS50125">
    <property type="entry name" value="GUANYLATE_CYCLASE_2"/>
    <property type="match status" value="1"/>
</dbReference>
<dbReference type="Pfam" id="PF07701">
    <property type="entry name" value="HNOBA"/>
    <property type="match status" value="1"/>
</dbReference>
<keyword evidence="9" id="KW-0342">GTP-binding</keyword>
<dbReference type="GO" id="GO:0004383">
    <property type="term" value="F:guanylate cyclase activity"/>
    <property type="evidence" value="ECO:0007669"/>
    <property type="project" value="UniProtKB-EC"/>
</dbReference>
<evidence type="ECO:0000256" key="16">
    <source>
        <dbReference type="RuleBase" id="RU000405"/>
    </source>
</evidence>
<dbReference type="Gene3D" id="3.30.450.260">
    <property type="entry name" value="Haem NO binding associated domain"/>
    <property type="match status" value="1"/>
</dbReference>
<dbReference type="PANTHER" id="PTHR45655">
    <property type="entry name" value="GUANYLATE CYCLASE SOLUBLE SUBUNIT BETA-2"/>
    <property type="match status" value="1"/>
</dbReference>
<dbReference type="PROSITE" id="PS00452">
    <property type="entry name" value="GUANYLATE_CYCLASE_1"/>
    <property type="match status" value="1"/>
</dbReference>
<dbReference type="GO" id="GO:0019934">
    <property type="term" value="P:cGMP-mediated signaling"/>
    <property type="evidence" value="ECO:0007669"/>
    <property type="project" value="TreeGrafter"/>
</dbReference>
<evidence type="ECO:0000256" key="15">
    <source>
        <dbReference type="ARBA" id="ARBA00043208"/>
    </source>
</evidence>
<evidence type="ECO:0000256" key="13">
    <source>
        <dbReference type="ARBA" id="ARBA00039698"/>
    </source>
</evidence>
<keyword evidence="11" id="KW-0141">cGMP biosynthesis</keyword>
<dbReference type="InterPro" id="IPR018297">
    <property type="entry name" value="A/G_cyclase_CS"/>
</dbReference>
<dbReference type="SMART" id="SM00044">
    <property type="entry name" value="CYCc"/>
    <property type="match status" value="1"/>
</dbReference>
<proteinExistence type="evidence at transcript level"/>
<protein>
    <recommendedName>
        <fullName evidence="13">Guanylate cyclase soluble subunit beta-1</fullName>
        <ecNumber evidence="3">4.6.1.2</ecNumber>
    </recommendedName>
    <alternativeName>
        <fullName evidence="14">Guanylate cyclase soluble subunit beta-3</fullName>
    </alternativeName>
    <alternativeName>
        <fullName evidence="15">Soluble guanylate cyclase small subunit</fullName>
    </alternativeName>
</protein>
<evidence type="ECO:0000256" key="3">
    <source>
        <dbReference type="ARBA" id="ARBA00012202"/>
    </source>
</evidence>
<feature type="domain" description="Guanylate cyclase" evidence="18">
    <location>
        <begin position="396"/>
        <end position="524"/>
    </location>
</feature>
<dbReference type="SUPFAM" id="SSF55073">
    <property type="entry name" value="Nucleotide cyclase"/>
    <property type="match status" value="1"/>
</dbReference>
<evidence type="ECO:0000313" key="19">
    <source>
        <dbReference type="EMBL" id="CDG70396.1"/>
    </source>
</evidence>
<comment type="subcellular location">
    <subcellularLocation>
        <location evidence="2">Cytoplasm</location>
    </subcellularLocation>
</comment>
<dbReference type="InterPro" id="IPR042463">
    <property type="entry name" value="HNOB_dom_associated_sf"/>
</dbReference>
<name>T2ME77_HYDVU</name>
<dbReference type="InterPro" id="IPR024096">
    <property type="entry name" value="NO_sig/Golgi_transp_ligand-bd"/>
</dbReference>
<evidence type="ECO:0000256" key="1">
    <source>
        <dbReference type="ARBA" id="ARBA00001971"/>
    </source>
</evidence>
<dbReference type="InterPro" id="IPR001054">
    <property type="entry name" value="A/G_cyclase"/>
</dbReference>
<evidence type="ECO:0000256" key="12">
    <source>
        <dbReference type="ARBA" id="ARBA00037442"/>
    </source>
</evidence>
<evidence type="ECO:0000256" key="14">
    <source>
        <dbReference type="ARBA" id="ARBA00041698"/>
    </source>
</evidence>
<dbReference type="InterPro" id="IPR029787">
    <property type="entry name" value="Nucleotide_cyclase"/>
</dbReference>
<dbReference type="OrthoDB" id="6127067at2759"/>
<keyword evidence="10 16" id="KW-0456">Lyase</keyword>
<keyword evidence="6" id="KW-0479">Metal-binding</keyword>
<dbReference type="GO" id="GO:0020037">
    <property type="term" value="F:heme binding"/>
    <property type="evidence" value="ECO:0007669"/>
    <property type="project" value="InterPro"/>
</dbReference>
<keyword evidence="5" id="KW-0349">Heme</keyword>
<evidence type="ECO:0000256" key="2">
    <source>
        <dbReference type="ARBA" id="ARBA00004496"/>
    </source>
</evidence>
<evidence type="ECO:0000256" key="10">
    <source>
        <dbReference type="ARBA" id="ARBA00023239"/>
    </source>
</evidence>
<dbReference type="Gene3D" id="6.10.250.780">
    <property type="match status" value="1"/>
</dbReference>
<keyword evidence="4" id="KW-0963">Cytoplasm</keyword>
<comment type="function">
    <text evidence="12">Mediates responses to nitric oxide (NO) by catalyzing the biosynthesis of the signaling molecule cGMP.</text>
</comment>
<gene>
    <name evidence="19" type="primary">GUCY1B3</name>
</gene>
<reference evidence="19" key="1">
    <citation type="journal article" date="2013" name="Genome Biol. Evol.">
        <title>Punctuated emergences of genetic and phenotypic innovations in eumetazoan, bilaterian, euteleostome, and hominidae ancestors.</title>
        <authorList>
            <person name="Wenger Y."/>
            <person name="Galliot B."/>
        </authorList>
    </citation>
    <scope>NUCLEOTIDE SEQUENCE</scope>
    <source>
        <tissue evidence="19">Whole animals</tissue>
    </source>
</reference>